<sequence length="580" mass="65198">MKIEGKLDPQSIVHKLKHGIGILSHVKWVSASRLYISLAGLLGVGGLILSLRDSKTRNFHRLPWSSDTDAPLEKLWVVPGLQNLGNNCFLNVILQALASCSCFQSFLQKTMEEGESLLGEECVDSLPLTVSLVSLMEELCNVQHERMALSPRRLMLVMANYISNFNLANQQDAEEAFFHILSSIREEVSSCYVPNYSALADVTAVPNCRILAPKRRVEQSELERWRQSFFGPFDGILGSNLTCESCSFQISLDFQSFHSLHLSPVLTSSANIIMPGCSVEDCMKKFFVAERLENYCCSHCWHDAAIKYLSSMDENETDIGKLRHCCDQGSCDCKNLPHLKALPWSNNFSHTFKQLNIARSPKILCIHLQRASINEFGELVKLQGHISFPLILNLYPFMKSGVGTKNWEDLQSLQARKQHQHHPYTNHFHLQNSIFVQNGMHVYSKAVVTEELGRTAFEISRAETHGQAFQGTSSLPQSESSSDIIFGNKPMQSDNKVEGSCHFAPWELHTYRLVSVVEHFGGGGSGHYSVYRRVSAKNKNNGDHPVVHWFCISDSYVQSVSEKDVLGAEASMLFYEKISE</sequence>
<dbReference type="FunCoup" id="A0A2R6R6A5">
    <property type="interactions" value="905"/>
</dbReference>
<dbReference type="OrthoDB" id="2248014at2759"/>
<dbReference type="GO" id="GO:0016579">
    <property type="term" value="P:protein deubiquitination"/>
    <property type="evidence" value="ECO:0007669"/>
    <property type="project" value="InterPro"/>
</dbReference>
<dbReference type="Proteomes" id="UP000241394">
    <property type="component" value="Chromosome LG9"/>
</dbReference>
<dbReference type="InterPro" id="IPR018200">
    <property type="entry name" value="USP_CS"/>
</dbReference>
<evidence type="ECO:0000256" key="1">
    <source>
        <dbReference type="ARBA" id="ARBA00000707"/>
    </source>
</evidence>
<dbReference type="GO" id="GO:0006508">
    <property type="term" value="P:proteolysis"/>
    <property type="evidence" value="ECO:0007669"/>
    <property type="project" value="UniProtKB-KW"/>
</dbReference>
<feature type="domain" description="USP" evidence="8">
    <location>
        <begin position="79"/>
        <end position="578"/>
    </location>
</feature>
<accession>A0A2R6R6A5</accession>
<comment type="similarity">
    <text evidence="2 7">Belongs to the peptidase C19 family.</text>
</comment>
<dbReference type="InterPro" id="IPR028889">
    <property type="entry name" value="USP"/>
</dbReference>
<evidence type="ECO:0000256" key="3">
    <source>
        <dbReference type="ARBA" id="ARBA00022670"/>
    </source>
</evidence>
<dbReference type="PANTHER" id="PTHR24006">
    <property type="entry name" value="UBIQUITIN CARBOXYL-TERMINAL HYDROLASE"/>
    <property type="match status" value="1"/>
</dbReference>
<evidence type="ECO:0000256" key="4">
    <source>
        <dbReference type="ARBA" id="ARBA00022786"/>
    </source>
</evidence>
<dbReference type="EMBL" id="NKQK01000009">
    <property type="protein sequence ID" value="PSS21549.1"/>
    <property type="molecule type" value="Genomic_DNA"/>
</dbReference>
<dbReference type="PANTHER" id="PTHR24006:SF888">
    <property type="entry name" value="UBIQUITIN CARBOXYL-TERMINAL HYDROLASE 30"/>
    <property type="match status" value="1"/>
</dbReference>
<name>A0A2R6R6A5_ACTCC</name>
<evidence type="ECO:0000256" key="6">
    <source>
        <dbReference type="ARBA" id="ARBA00022807"/>
    </source>
</evidence>
<proteinExistence type="inferred from homology"/>
<keyword evidence="6 7" id="KW-0788">Thiol protease</keyword>
<evidence type="ECO:0000313" key="9">
    <source>
        <dbReference type="EMBL" id="PSS21549.1"/>
    </source>
</evidence>
<dbReference type="CDD" id="cd02662">
    <property type="entry name" value="Peptidase_C19F"/>
    <property type="match status" value="1"/>
</dbReference>
<keyword evidence="4 7" id="KW-0833">Ubl conjugation pathway</keyword>
<evidence type="ECO:0000256" key="5">
    <source>
        <dbReference type="ARBA" id="ARBA00022801"/>
    </source>
</evidence>
<dbReference type="EC" id="3.4.19.12" evidence="7"/>
<evidence type="ECO:0000313" key="10">
    <source>
        <dbReference type="Proteomes" id="UP000241394"/>
    </source>
</evidence>
<comment type="catalytic activity">
    <reaction evidence="1 7">
        <text>Thiol-dependent hydrolysis of ester, thioester, amide, peptide and isopeptide bonds formed by the C-terminal Gly of ubiquitin (a 76-residue protein attached to proteins as an intracellular targeting signal).</text>
        <dbReference type="EC" id="3.4.19.12"/>
    </reaction>
</comment>
<evidence type="ECO:0000256" key="7">
    <source>
        <dbReference type="RuleBase" id="RU366025"/>
    </source>
</evidence>
<organism evidence="9 10">
    <name type="scientific">Actinidia chinensis var. chinensis</name>
    <name type="common">Chinese soft-hair kiwi</name>
    <dbReference type="NCBI Taxonomy" id="1590841"/>
    <lineage>
        <taxon>Eukaryota</taxon>
        <taxon>Viridiplantae</taxon>
        <taxon>Streptophyta</taxon>
        <taxon>Embryophyta</taxon>
        <taxon>Tracheophyta</taxon>
        <taxon>Spermatophyta</taxon>
        <taxon>Magnoliopsida</taxon>
        <taxon>eudicotyledons</taxon>
        <taxon>Gunneridae</taxon>
        <taxon>Pentapetalae</taxon>
        <taxon>asterids</taxon>
        <taxon>Ericales</taxon>
        <taxon>Actinidiaceae</taxon>
        <taxon>Actinidia</taxon>
    </lineage>
</organism>
<evidence type="ECO:0000256" key="2">
    <source>
        <dbReference type="ARBA" id="ARBA00009085"/>
    </source>
</evidence>
<dbReference type="SUPFAM" id="SSF54001">
    <property type="entry name" value="Cysteine proteinases"/>
    <property type="match status" value="1"/>
</dbReference>
<reference evidence="10" key="2">
    <citation type="journal article" date="2018" name="BMC Genomics">
        <title>A manually annotated Actinidia chinensis var. chinensis (kiwifruit) genome highlights the challenges associated with draft genomes and gene prediction in plants.</title>
        <authorList>
            <person name="Pilkington S.M."/>
            <person name="Crowhurst R."/>
            <person name="Hilario E."/>
            <person name="Nardozza S."/>
            <person name="Fraser L."/>
            <person name="Peng Y."/>
            <person name="Gunaseelan K."/>
            <person name="Simpson R."/>
            <person name="Tahir J."/>
            <person name="Deroles S.C."/>
            <person name="Templeton K."/>
            <person name="Luo Z."/>
            <person name="Davy M."/>
            <person name="Cheng C."/>
            <person name="McNeilage M."/>
            <person name="Scaglione D."/>
            <person name="Liu Y."/>
            <person name="Zhang Q."/>
            <person name="Datson P."/>
            <person name="De Silva N."/>
            <person name="Gardiner S.E."/>
            <person name="Bassett H."/>
            <person name="Chagne D."/>
            <person name="McCallum J."/>
            <person name="Dzierzon H."/>
            <person name="Deng C."/>
            <person name="Wang Y.Y."/>
            <person name="Barron L."/>
            <person name="Manako K."/>
            <person name="Bowen J."/>
            <person name="Foster T.M."/>
            <person name="Erridge Z.A."/>
            <person name="Tiffin H."/>
            <person name="Waite C.N."/>
            <person name="Davies K.M."/>
            <person name="Grierson E.P."/>
            <person name="Laing W.A."/>
            <person name="Kirk R."/>
            <person name="Chen X."/>
            <person name="Wood M."/>
            <person name="Montefiori M."/>
            <person name="Brummell D.A."/>
            <person name="Schwinn K.E."/>
            <person name="Catanach A."/>
            <person name="Fullerton C."/>
            <person name="Li D."/>
            <person name="Meiyalaghan S."/>
            <person name="Nieuwenhuizen N."/>
            <person name="Read N."/>
            <person name="Prakash R."/>
            <person name="Hunter D."/>
            <person name="Zhang H."/>
            <person name="McKenzie M."/>
            <person name="Knabel M."/>
            <person name="Harris A."/>
            <person name="Allan A.C."/>
            <person name="Gleave A."/>
            <person name="Chen A."/>
            <person name="Janssen B.J."/>
            <person name="Plunkett B."/>
            <person name="Ampomah-Dwamena C."/>
            <person name="Voogd C."/>
            <person name="Leif D."/>
            <person name="Lafferty D."/>
            <person name="Souleyre E.J.F."/>
            <person name="Varkonyi-Gasic E."/>
            <person name="Gambi F."/>
            <person name="Hanley J."/>
            <person name="Yao J.L."/>
            <person name="Cheung J."/>
            <person name="David K.M."/>
            <person name="Warren B."/>
            <person name="Marsh K."/>
            <person name="Snowden K.C."/>
            <person name="Lin-Wang K."/>
            <person name="Brian L."/>
            <person name="Martinez-Sanchez M."/>
            <person name="Wang M."/>
            <person name="Ileperuma N."/>
            <person name="Macnee N."/>
            <person name="Campin R."/>
            <person name="McAtee P."/>
            <person name="Drummond R.S.M."/>
            <person name="Espley R.V."/>
            <person name="Ireland H.S."/>
            <person name="Wu R."/>
            <person name="Atkinson R.G."/>
            <person name="Karunairetnam S."/>
            <person name="Bulley S."/>
            <person name="Chunkath S."/>
            <person name="Hanley Z."/>
            <person name="Storey R."/>
            <person name="Thrimawithana A.H."/>
            <person name="Thomson S."/>
            <person name="David C."/>
            <person name="Testolin R."/>
            <person name="Huang H."/>
            <person name="Hellens R.P."/>
            <person name="Schaffer R.J."/>
        </authorList>
    </citation>
    <scope>NUCLEOTIDE SEQUENCE [LARGE SCALE GENOMIC DNA]</scope>
    <source>
        <strain evidence="10">cv. Red5</strain>
    </source>
</reference>
<dbReference type="PROSITE" id="PS00973">
    <property type="entry name" value="USP_2"/>
    <property type="match status" value="1"/>
</dbReference>
<protein>
    <recommendedName>
        <fullName evidence="7">Ubiquitin carboxyl-terminal hydrolase</fullName>
        <ecNumber evidence="7">3.4.19.12</ecNumber>
    </recommendedName>
</protein>
<comment type="caution">
    <text evidence="9">The sequence shown here is derived from an EMBL/GenBank/DDBJ whole genome shotgun (WGS) entry which is preliminary data.</text>
</comment>
<reference evidence="9 10" key="1">
    <citation type="submission" date="2017-07" db="EMBL/GenBank/DDBJ databases">
        <title>An improved, manually edited Actinidia chinensis var. chinensis (kiwifruit) genome highlights the challenges associated with draft genomes and gene prediction in plants.</title>
        <authorList>
            <person name="Pilkington S."/>
            <person name="Crowhurst R."/>
            <person name="Hilario E."/>
            <person name="Nardozza S."/>
            <person name="Fraser L."/>
            <person name="Peng Y."/>
            <person name="Gunaseelan K."/>
            <person name="Simpson R."/>
            <person name="Tahir J."/>
            <person name="Deroles S."/>
            <person name="Templeton K."/>
            <person name="Luo Z."/>
            <person name="Davy M."/>
            <person name="Cheng C."/>
            <person name="Mcneilage M."/>
            <person name="Scaglione D."/>
            <person name="Liu Y."/>
            <person name="Zhang Q."/>
            <person name="Datson P."/>
            <person name="De Silva N."/>
            <person name="Gardiner S."/>
            <person name="Bassett H."/>
            <person name="Chagne D."/>
            <person name="Mccallum J."/>
            <person name="Dzierzon H."/>
            <person name="Deng C."/>
            <person name="Wang Y.-Y."/>
            <person name="Barron N."/>
            <person name="Manako K."/>
            <person name="Bowen J."/>
            <person name="Foster T."/>
            <person name="Erridge Z."/>
            <person name="Tiffin H."/>
            <person name="Waite C."/>
            <person name="Davies K."/>
            <person name="Grierson E."/>
            <person name="Laing W."/>
            <person name="Kirk R."/>
            <person name="Chen X."/>
            <person name="Wood M."/>
            <person name="Montefiori M."/>
            <person name="Brummell D."/>
            <person name="Schwinn K."/>
            <person name="Catanach A."/>
            <person name="Fullerton C."/>
            <person name="Li D."/>
            <person name="Meiyalaghan S."/>
            <person name="Nieuwenhuizen N."/>
            <person name="Read N."/>
            <person name="Prakash R."/>
            <person name="Hunter D."/>
            <person name="Zhang H."/>
            <person name="Mckenzie M."/>
            <person name="Knabel M."/>
            <person name="Harris A."/>
            <person name="Allan A."/>
            <person name="Chen A."/>
            <person name="Janssen B."/>
            <person name="Plunkett B."/>
            <person name="Dwamena C."/>
            <person name="Voogd C."/>
            <person name="Leif D."/>
            <person name="Lafferty D."/>
            <person name="Souleyre E."/>
            <person name="Varkonyi-Gasic E."/>
            <person name="Gambi F."/>
            <person name="Hanley J."/>
            <person name="Yao J.-L."/>
            <person name="Cheung J."/>
            <person name="David K."/>
            <person name="Warren B."/>
            <person name="Marsh K."/>
            <person name="Snowden K."/>
            <person name="Lin-Wang K."/>
            <person name="Brian L."/>
            <person name="Martinez-Sanchez M."/>
            <person name="Wang M."/>
            <person name="Ileperuma N."/>
            <person name="Macnee N."/>
            <person name="Campin R."/>
            <person name="Mcatee P."/>
            <person name="Drummond R."/>
            <person name="Espley R."/>
            <person name="Ireland H."/>
            <person name="Wu R."/>
            <person name="Atkinson R."/>
            <person name="Karunairetnam S."/>
            <person name="Bulley S."/>
            <person name="Chunkath S."/>
            <person name="Hanley Z."/>
            <person name="Storey R."/>
            <person name="Thrimawithana A."/>
            <person name="Thomson S."/>
            <person name="David C."/>
            <person name="Testolin R."/>
        </authorList>
    </citation>
    <scope>NUCLEOTIDE SEQUENCE [LARGE SCALE GENOMIC DNA]</scope>
    <source>
        <strain evidence="10">cv. Red5</strain>
        <tissue evidence="9">Young leaf</tissue>
    </source>
</reference>
<dbReference type="OMA" id="CEREGND"/>
<dbReference type="InParanoid" id="A0A2R6R6A5"/>
<dbReference type="STRING" id="1590841.A0A2R6R6A5"/>
<dbReference type="InterPro" id="IPR050164">
    <property type="entry name" value="Peptidase_C19"/>
</dbReference>
<dbReference type="GO" id="GO:0005829">
    <property type="term" value="C:cytosol"/>
    <property type="evidence" value="ECO:0007669"/>
    <property type="project" value="TreeGrafter"/>
</dbReference>
<keyword evidence="5 7" id="KW-0378">Hydrolase</keyword>
<dbReference type="InterPro" id="IPR038765">
    <property type="entry name" value="Papain-like_cys_pep_sf"/>
</dbReference>
<keyword evidence="10" id="KW-1185">Reference proteome</keyword>
<evidence type="ECO:0000259" key="8">
    <source>
        <dbReference type="PROSITE" id="PS50235"/>
    </source>
</evidence>
<dbReference type="PROSITE" id="PS50235">
    <property type="entry name" value="USP_3"/>
    <property type="match status" value="1"/>
</dbReference>
<dbReference type="Pfam" id="PF00443">
    <property type="entry name" value="UCH"/>
    <property type="match status" value="1"/>
</dbReference>
<dbReference type="GO" id="GO:0004843">
    <property type="term" value="F:cysteine-type deubiquitinase activity"/>
    <property type="evidence" value="ECO:0007669"/>
    <property type="project" value="UniProtKB-UniRule"/>
</dbReference>
<gene>
    <name evidence="9" type="ORF">CEY00_Acc10597</name>
</gene>
<comment type="function">
    <text evidence="7">Recognizes and hydrolyzes the peptide bond at the C-terminal Gly of ubiquitin. Involved in the processing of poly-ubiquitin precursors as well as that of ubiquitinated proteins.</text>
</comment>
<dbReference type="Gramene" id="PSS21549">
    <property type="protein sequence ID" value="PSS21549"/>
    <property type="gene ID" value="CEY00_Acc10597"/>
</dbReference>
<keyword evidence="3 7" id="KW-0645">Protease</keyword>
<dbReference type="PROSITE" id="PS00972">
    <property type="entry name" value="USP_1"/>
    <property type="match status" value="1"/>
</dbReference>
<dbReference type="InterPro" id="IPR001394">
    <property type="entry name" value="Peptidase_C19_UCH"/>
</dbReference>
<dbReference type="AlphaFoldDB" id="A0A2R6R6A5"/>
<dbReference type="Gene3D" id="3.90.70.10">
    <property type="entry name" value="Cysteine proteinases"/>
    <property type="match status" value="1"/>
</dbReference>
<dbReference type="GO" id="GO:0005634">
    <property type="term" value="C:nucleus"/>
    <property type="evidence" value="ECO:0007669"/>
    <property type="project" value="TreeGrafter"/>
</dbReference>